<proteinExistence type="predicted"/>
<reference evidence="4" key="1">
    <citation type="journal article" date="2019" name="Int. J. Syst. Evol. Microbiol.">
        <title>The Global Catalogue of Microorganisms (GCM) 10K type strain sequencing project: providing services to taxonomists for standard genome sequencing and annotation.</title>
        <authorList>
            <consortium name="The Broad Institute Genomics Platform"/>
            <consortium name="The Broad Institute Genome Sequencing Center for Infectious Disease"/>
            <person name="Wu L."/>
            <person name="Ma J."/>
        </authorList>
    </citation>
    <scope>NUCLEOTIDE SEQUENCE [LARGE SCALE GENOMIC DNA]</scope>
    <source>
        <strain evidence="4">CCUG 58412</strain>
    </source>
</reference>
<keyword evidence="3" id="KW-0378">Hydrolase</keyword>
<dbReference type="InterPro" id="IPR029058">
    <property type="entry name" value="AB_hydrolase_fold"/>
</dbReference>
<dbReference type="PANTHER" id="PTHR43798">
    <property type="entry name" value="MONOACYLGLYCEROL LIPASE"/>
    <property type="match status" value="1"/>
</dbReference>
<dbReference type="RefSeq" id="WP_379057069.1">
    <property type="nucleotide sequence ID" value="NZ_JBHTKB010000001.1"/>
</dbReference>
<comment type="caution">
    <text evidence="3">The sequence shown here is derived from an EMBL/GenBank/DDBJ whole genome shotgun (WGS) entry which is preliminary data.</text>
</comment>
<keyword evidence="4" id="KW-1185">Reference proteome</keyword>
<feature type="chain" id="PRO_5046046989" evidence="1">
    <location>
        <begin position="28"/>
        <end position="303"/>
    </location>
</feature>
<evidence type="ECO:0000313" key="3">
    <source>
        <dbReference type="EMBL" id="MFD0913694.1"/>
    </source>
</evidence>
<evidence type="ECO:0000256" key="1">
    <source>
        <dbReference type="SAM" id="SignalP"/>
    </source>
</evidence>
<dbReference type="PRINTS" id="PR00111">
    <property type="entry name" value="ABHYDROLASE"/>
</dbReference>
<dbReference type="EMBL" id="JBHTKB010000001">
    <property type="protein sequence ID" value="MFD0913694.1"/>
    <property type="molecule type" value="Genomic_DNA"/>
</dbReference>
<name>A0ABW3FA71_9PROT</name>
<protein>
    <submittedName>
        <fullName evidence="3">Alpha/beta fold hydrolase</fullName>
    </submittedName>
</protein>
<dbReference type="SUPFAM" id="SSF53474">
    <property type="entry name" value="alpha/beta-Hydrolases"/>
    <property type="match status" value="1"/>
</dbReference>
<evidence type="ECO:0000313" key="4">
    <source>
        <dbReference type="Proteomes" id="UP001597128"/>
    </source>
</evidence>
<keyword evidence="1" id="KW-0732">Signal</keyword>
<feature type="domain" description="AB hydrolase-1" evidence="2">
    <location>
        <begin position="61"/>
        <end position="288"/>
    </location>
</feature>
<dbReference type="Gene3D" id="3.40.50.1820">
    <property type="entry name" value="alpha/beta hydrolase"/>
    <property type="match status" value="1"/>
</dbReference>
<gene>
    <name evidence="3" type="ORF">ACFQ1Z_09080</name>
</gene>
<dbReference type="InterPro" id="IPR000073">
    <property type="entry name" value="AB_hydrolase_1"/>
</dbReference>
<evidence type="ECO:0000259" key="2">
    <source>
        <dbReference type="Pfam" id="PF00561"/>
    </source>
</evidence>
<dbReference type="Pfam" id="PF00561">
    <property type="entry name" value="Abhydrolase_1"/>
    <property type="match status" value="1"/>
</dbReference>
<dbReference type="PANTHER" id="PTHR43798:SF5">
    <property type="entry name" value="MONOACYLGLYCEROL LIPASE ABHD6"/>
    <property type="match status" value="1"/>
</dbReference>
<feature type="signal peptide" evidence="1">
    <location>
        <begin position="1"/>
        <end position="27"/>
    </location>
</feature>
<dbReference type="InterPro" id="IPR050266">
    <property type="entry name" value="AB_hydrolase_sf"/>
</dbReference>
<dbReference type="GO" id="GO:0016787">
    <property type="term" value="F:hydrolase activity"/>
    <property type="evidence" value="ECO:0007669"/>
    <property type="project" value="UniProtKB-KW"/>
</dbReference>
<dbReference type="Proteomes" id="UP001597128">
    <property type="component" value="Unassembled WGS sequence"/>
</dbReference>
<accession>A0ABW3FA71</accession>
<sequence length="303" mass="32774">MYKLKNIISQALIFNSLFALGITEATAAGANVGLATVANQTVEANGIKFSFRSFGKKTGTPIVFLQHFTGTMDYWDPAVIDGLAKSHQVIVFNNTGMGHTTGKVADSIDQMTKDANAFINALGYKQVDLVGFSMGGFIAQELAAAHPDKIRKLVLVGTSNKGGGDHLLKVLGEAFAQANIDPRQYLFFTQTANSQAAAKEFIARSSTRKDRDPEISKEDMNSHAKALITWANTPDPEFSLLKSIKQPVLVVQGSNDTMLDTANSIAMYQNLTNAQLVLYPDSGHGSLFQYPADFVSKVANFLN</sequence>
<organism evidence="3 4">
    <name type="scientific">Methylophilus luteus</name>
    <dbReference type="NCBI Taxonomy" id="640108"/>
    <lineage>
        <taxon>Bacteria</taxon>
        <taxon>Pseudomonadati</taxon>
        <taxon>Pseudomonadota</taxon>
        <taxon>Betaproteobacteria</taxon>
        <taxon>Nitrosomonadales</taxon>
        <taxon>Methylophilaceae</taxon>
        <taxon>Methylophilus</taxon>
    </lineage>
</organism>